<proteinExistence type="predicted"/>
<name>A0A0X3TC71_9RHOB</name>
<keyword evidence="8" id="KW-1185">Reference proteome</keyword>
<accession>A0A0X3TC71</accession>
<gene>
    <name evidence="7" type="ORF">AVO45_14975</name>
</gene>
<feature type="transmembrane region" description="Helical" evidence="5">
    <location>
        <begin position="90"/>
        <end position="112"/>
    </location>
</feature>
<dbReference type="InterPro" id="IPR050638">
    <property type="entry name" value="AA-Vitamin_Transporters"/>
</dbReference>
<comment type="caution">
    <text evidence="7">The sequence shown here is derived from an EMBL/GenBank/DDBJ whole genome shotgun (WGS) entry which is preliminary data.</text>
</comment>
<dbReference type="PANTHER" id="PTHR32322:SF9">
    <property type="entry name" value="AMINO-ACID METABOLITE EFFLUX PUMP-RELATED"/>
    <property type="match status" value="1"/>
</dbReference>
<dbReference type="PANTHER" id="PTHR32322">
    <property type="entry name" value="INNER MEMBRANE TRANSPORTER"/>
    <property type="match status" value="1"/>
</dbReference>
<comment type="subcellular location">
    <subcellularLocation>
        <location evidence="1">Membrane</location>
        <topology evidence="1">Multi-pass membrane protein</topology>
    </subcellularLocation>
</comment>
<feature type="domain" description="EamA" evidence="6">
    <location>
        <begin position="145"/>
        <end position="274"/>
    </location>
</feature>
<feature type="transmembrane region" description="Helical" evidence="5">
    <location>
        <begin position="231"/>
        <end position="251"/>
    </location>
</feature>
<keyword evidence="2 5" id="KW-0812">Transmembrane</keyword>
<evidence type="ECO:0000259" key="6">
    <source>
        <dbReference type="Pfam" id="PF00892"/>
    </source>
</evidence>
<feature type="transmembrane region" description="Helical" evidence="5">
    <location>
        <begin position="34"/>
        <end position="53"/>
    </location>
</feature>
<dbReference type="SUPFAM" id="SSF103481">
    <property type="entry name" value="Multidrug resistance efflux transporter EmrE"/>
    <property type="match status" value="1"/>
</dbReference>
<feature type="transmembrane region" description="Helical" evidence="5">
    <location>
        <begin position="65"/>
        <end position="84"/>
    </location>
</feature>
<evidence type="ECO:0000313" key="7">
    <source>
        <dbReference type="EMBL" id="KUJ73384.1"/>
    </source>
</evidence>
<reference evidence="7 8" key="1">
    <citation type="submission" date="2015-12" db="EMBL/GenBank/DDBJ databases">
        <authorList>
            <person name="Shamseldin A."/>
            <person name="Moawad H."/>
            <person name="Abd El-Rahim W.M."/>
            <person name="Sadowsky M.J."/>
        </authorList>
    </citation>
    <scope>NUCLEOTIDE SEQUENCE [LARGE SCALE GENOMIC DNA]</scope>
    <source>
        <strain evidence="7 8">ZGT118</strain>
    </source>
</reference>
<protein>
    <recommendedName>
        <fullName evidence="6">EamA domain-containing protein</fullName>
    </recommendedName>
</protein>
<evidence type="ECO:0000256" key="4">
    <source>
        <dbReference type="ARBA" id="ARBA00023136"/>
    </source>
</evidence>
<keyword evidence="3 5" id="KW-1133">Transmembrane helix</keyword>
<dbReference type="EMBL" id="LQBQ01000038">
    <property type="protein sequence ID" value="KUJ73384.1"/>
    <property type="molecule type" value="Genomic_DNA"/>
</dbReference>
<feature type="transmembrane region" description="Helical" evidence="5">
    <location>
        <begin position="119"/>
        <end position="137"/>
    </location>
</feature>
<dbReference type="Pfam" id="PF00892">
    <property type="entry name" value="EamA"/>
    <property type="match status" value="1"/>
</dbReference>
<feature type="transmembrane region" description="Helical" evidence="5">
    <location>
        <begin position="169"/>
        <end position="193"/>
    </location>
</feature>
<dbReference type="OrthoDB" id="321830at2"/>
<dbReference type="Proteomes" id="UP000053791">
    <property type="component" value="Unassembled WGS sequence"/>
</dbReference>
<feature type="transmembrane region" description="Helical" evidence="5">
    <location>
        <begin position="199"/>
        <end position="219"/>
    </location>
</feature>
<sequence length="280" mass="28078">MRLFLLTALTMIAFAANSILNRLAVESGAAEPGGFAVVRVMAGAVTLAALVALRGGALPLASRRRLVGAGALSLYMFGFSTAYLTLDAGLGALILFGVVQITMFSVSSVTGIRPLPRQALGAAIAFAGLAYILWPAGDLRVDPGGAALMALAGLGWAAYTLAGRTEPDALAATGANFTVALPVTGAAILALGGGWGMSLSGYGLAILSGAVTSGLGYALWYRVLPQLSPSVAATVQLSVPVIAIAGGIVLLGETAGWQLLSGTVVVLGGIALAVTRRRAN</sequence>
<evidence type="ECO:0000256" key="3">
    <source>
        <dbReference type="ARBA" id="ARBA00022989"/>
    </source>
</evidence>
<feature type="transmembrane region" description="Helical" evidence="5">
    <location>
        <begin position="143"/>
        <end position="162"/>
    </location>
</feature>
<evidence type="ECO:0000313" key="8">
    <source>
        <dbReference type="Proteomes" id="UP000053791"/>
    </source>
</evidence>
<keyword evidence="4 5" id="KW-0472">Membrane</keyword>
<dbReference type="STRING" id="1685379.AVO45_14975"/>
<evidence type="ECO:0000256" key="2">
    <source>
        <dbReference type="ARBA" id="ARBA00022692"/>
    </source>
</evidence>
<evidence type="ECO:0000256" key="5">
    <source>
        <dbReference type="SAM" id="Phobius"/>
    </source>
</evidence>
<feature type="transmembrane region" description="Helical" evidence="5">
    <location>
        <begin position="257"/>
        <end position="275"/>
    </location>
</feature>
<organism evidence="7 8">
    <name type="scientific">Ruegeria marisrubri</name>
    <dbReference type="NCBI Taxonomy" id="1685379"/>
    <lineage>
        <taxon>Bacteria</taxon>
        <taxon>Pseudomonadati</taxon>
        <taxon>Pseudomonadota</taxon>
        <taxon>Alphaproteobacteria</taxon>
        <taxon>Rhodobacterales</taxon>
        <taxon>Roseobacteraceae</taxon>
        <taxon>Ruegeria</taxon>
    </lineage>
</organism>
<dbReference type="AlphaFoldDB" id="A0A0X3TC71"/>
<evidence type="ECO:0000256" key="1">
    <source>
        <dbReference type="ARBA" id="ARBA00004141"/>
    </source>
</evidence>
<dbReference type="RefSeq" id="WP_068349821.1">
    <property type="nucleotide sequence ID" value="NZ_LQBQ01000038.1"/>
</dbReference>
<dbReference type="InterPro" id="IPR000620">
    <property type="entry name" value="EamA_dom"/>
</dbReference>
<dbReference type="GO" id="GO:0016020">
    <property type="term" value="C:membrane"/>
    <property type="evidence" value="ECO:0007669"/>
    <property type="project" value="UniProtKB-SubCell"/>
</dbReference>
<dbReference type="InterPro" id="IPR037185">
    <property type="entry name" value="EmrE-like"/>
</dbReference>